<accession>A0ABN1AI22</accession>
<evidence type="ECO:0000256" key="11">
    <source>
        <dbReference type="PIRNR" id="PIRNR002869"/>
    </source>
</evidence>
<evidence type="ECO:0000256" key="9">
    <source>
        <dbReference type="ARBA" id="ARBA00061532"/>
    </source>
</evidence>
<keyword evidence="2 10" id="KW-1003">Cell membrane</keyword>
<feature type="transmembrane region" description="Helical" evidence="10">
    <location>
        <begin position="134"/>
        <end position="154"/>
    </location>
</feature>
<feature type="transmembrane region" description="Helical" evidence="10">
    <location>
        <begin position="297"/>
        <end position="315"/>
    </location>
</feature>
<keyword evidence="10 11" id="KW-0961">Cell wall biogenesis/degradation</keyword>
<sequence length="547" mass="58831">MNLLKSTGTIAGLTMVSRIFGFLRDIILARVLGAGAAADAWQLAFQLPNIFRRLFAEGAFSAAFVPLFNRKMEEDEQRSAAQNFAIDVLSVFVPILLIFSAVMMLAMPAIIWFIDDFGEGGRTTTFTISLARITFPYLALISVTTLFAAILNSVSRFAAAAAAPIMLNICMISALLITMVITDSSMAAPGENYWIFLGMEFASAQHLAAYLLAYSVALAGLLQMLWLYYWARKAGFSFAVRKPKFNADVKELGTLILPAVFGAGIYQISRFIDLFFLGRLPEGSFVYLAMADRLNQLPLGIIGIALGTAILPALSRFIAKDDQGGAQRLQSNAIELGMLLTIPAAIALFFAAGPLVTSFYVGGNFLASDGVTTANVVAALVVGLPAYVLVKVLIPGFFARKDTKTPVYTAAISLFINIALNLLLIPIYGIVGLALAGAIAAWSNCIMLYTMLHRRGHFHLELTLLLRIFRITLSAAGMAAVLIYAAPVGEGLYDGTVWQRIGSITALVSVGGLVYAVLAWVTGAVDRDKVTMLTKKKAAEQAAQEGQ</sequence>
<evidence type="ECO:0000256" key="2">
    <source>
        <dbReference type="ARBA" id="ARBA00022475"/>
    </source>
</evidence>
<evidence type="ECO:0000256" key="3">
    <source>
        <dbReference type="ARBA" id="ARBA00022692"/>
    </source>
</evidence>
<comment type="caution">
    <text evidence="12">The sequence shown here is derived from an EMBL/GenBank/DDBJ whole genome shotgun (WGS) entry which is preliminary data.</text>
</comment>
<reference evidence="12 13" key="1">
    <citation type="journal article" date="2019" name="Int. J. Syst. Evol. Microbiol.">
        <title>The Global Catalogue of Microorganisms (GCM) 10K type strain sequencing project: providing services to taxonomists for standard genome sequencing and annotation.</title>
        <authorList>
            <consortium name="The Broad Institute Genomics Platform"/>
            <consortium name="The Broad Institute Genome Sequencing Center for Infectious Disease"/>
            <person name="Wu L."/>
            <person name="Ma J."/>
        </authorList>
    </citation>
    <scope>NUCLEOTIDE SEQUENCE [LARGE SCALE GENOMIC DNA]</scope>
    <source>
        <strain evidence="12 13">JCM 14162</strain>
    </source>
</reference>
<evidence type="ECO:0000256" key="1">
    <source>
        <dbReference type="ARBA" id="ARBA00004651"/>
    </source>
</evidence>
<feature type="transmembrane region" description="Helical" evidence="10">
    <location>
        <begin position="336"/>
        <end position="361"/>
    </location>
</feature>
<feature type="transmembrane region" description="Helical" evidence="10">
    <location>
        <begin position="166"/>
        <end position="187"/>
    </location>
</feature>
<evidence type="ECO:0000256" key="10">
    <source>
        <dbReference type="HAMAP-Rule" id="MF_02078"/>
    </source>
</evidence>
<feature type="transmembrane region" description="Helical" evidence="10">
    <location>
        <begin position="252"/>
        <end position="277"/>
    </location>
</feature>
<feature type="transmembrane region" description="Helical" evidence="10">
    <location>
        <begin position="464"/>
        <end position="486"/>
    </location>
</feature>
<keyword evidence="4 10" id="KW-0133">Cell shape</keyword>
<dbReference type="PIRSF" id="PIRSF002869">
    <property type="entry name" value="MviN"/>
    <property type="match status" value="1"/>
</dbReference>
<feature type="transmembrane region" description="Helical" evidence="10">
    <location>
        <begin position="506"/>
        <end position="525"/>
    </location>
</feature>
<keyword evidence="13" id="KW-1185">Reference proteome</keyword>
<protein>
    <recommendedName>
        <fullName evidence="10">Probable lipid II flippase MurJ</fullName>
    </recommendedName>
</protein>
<gene>
    <name evidence="10 12" type="primary">murJ</name>
    <name evidence="12" type="ORF">GCM10009096_18580</name>
</gene>
<keyword evidence="6 10" id="KW-1133">Transmembrane helix</keyword>
<name>A0ABN1AI22_9SPHN</name>
<dbReference type="CDD" id="cd13123">
    <property type="entry name" value="MATE_MurJ_like"/>
    <property type="match status" value="1"/>
</dbReference>
<dbReference type="InterPro" id="IPR004268">
    <property type="entry name" value="MurJ"/>
</dbReference>
<keyword evidence="3 10" id="KW-0812">Transmembrane</keyword>
<feature type="transmembrane region" description="Helical" evidence="10">
    <location>
        <begin position="406"/>
        <end position="424"/>
    </location>
</feature>
<dbReference type="EMBL" id="BAAAEM010000002">
    <property type="protein sequence ID" value="GAA0477011.1"/>
    <property type="molecule type" value="Genomic_DNA"/>
</dbReference>
<keyword evidence="10 11" id="KW-0813">Transport</keyword>
<dbReference type="PRINTS" id="PR01806">
    <property type="entry name" value="VIRFACTRMVIN"/>
</dbReference>
<keyword evidence="10" id="KW-0997">Cell inner membrane</keyword>
<feature type="transmembrane region" description="Helical" evidence="10">
    <location>
        <begin position="88"/>
        <end position="114"/>
    </location>
</feature>
<feature type="transmembrane region" description="Helical" evidence="10">
    <location>
        <begin position="430"/>
        <end position="452"/>
    </location>
</feature>
<keyword evidence="5 10" id="KW-0573">Peptidoglycan synthesis</keyword>
<dbReference type="PANTHER" id="PTHR47019:SF1">
    <property type="entry name" value="LIPID II FLIPPASE MURJ"/>
    <property type="match status" value="1"/>
</dbReference>
<evidence type="ECO:0000256" key="8">
    <source>
        <dbReference type="ARBA" id="ARBA00060041"/>
    </source>
</evidence>
<dbReference type="Pfam" id="PF03023">
    <property type="entry name" value="MurJ"/>
    <property type="match status" value="1"/>
</dbReference>
<dbReference type="HAMAP" id="MF_02078">
    <property type="entry name" value="MurJ_MviN"/>
    <property type="match status" value="1"/>
</dbReference>
<dbReference type="PANTHER" id="PTHR47019">
    <property type="entry name" value="LIPID II FLIPPASE MURJ"/>
    <property type="match status" value="1"/>
</dbReference>
<evidence type="ECO:0000256" key="4">
    <source>
        <dbReference type="ARBA" id="ARBA00022960"/>
    </source>
</evidence>
<proteinExistence type="inferred from homology"/>
<dbReference type="Proteomes" id="UP001500713">
    <property type="component" value="Unassembled WGS sequence"/>
</dbReference>
<evidence type="ECO:0000256" key="6">
    <source>
        <dbReference type="ARBA" id="ARBA00022989"/>
    </source>
</evidence>
<evidence type="ECO:0000256" key="5">
    <source>
        <dbReference type="ARBA" id="ARBA00022984"/>
    </source>
</evidence>
<evidence type="ECO:0000313" key="12">
    <source>
        <dbReference type="EMBL" id="GAA0477011.1"/>
    </source>
</evidence>
<organism evidence="12 13">
    <name type="scientific">Parasphingorhabdus litoris</name>
    <dbReference type="NCBI Taxonomy" id="394733"/>
    <lineage>
        <taxon>Bacteria</taxon>
        <taxon>Pseudomonadati</taxon>
        <taxon>Pseudomonadota</taxon>
        <taxon>Alphaproteobacteria</taxon>
        <taxon>Sphingomonadales</taxon>
        <taxon>Sphingomonadaceae</taxon>
        <taxon>Parasphingorhabdus</taxon>
    </lineage>
</organism>
<comment type="pathway">
    <text evidence="10">Cell wall biogenesis; peptidoglycan biosynthesis.</text>
</comment>
<dbReference type="NCBIfam" id="TIGR01695">
    <property type="entry name" value="murJ_mviN"/>
    <property type="match status" value="1"/>
</dbReference>
<keyword evidence="7 10" id="KW-0472">Membrane</keyword>
<comment type="function">
    <text evidence="8 10 11">Involved in peptidoglycan biosynthesis. Transports lipid-linked peptidoglycan precursors from the inner to the outer leaflet of the cytoplasmic membrane.</text>
</comment>
<evidence type="ECO:0000256" key="7">
    <source>
        <dbReference type="ARBA" id="ARBA00023136"/>
    </source>
</evidence>
<dbReference type="RefSeq" id="WP_229954811.1">
    <property type="nucleotide sequence ID" value="NZ_BAAAEM010000002.1"/>
</dbReference>
<evidence type="ECO:0000313" key="13">
    <source>
        <dbReference type="Proteomes" id="UP001500713"/>
    </source>
</evidence>
<feature type="transmembrane region" description="Helical" evidence="10">
    <location>
        <begin position="373"/>
        <end position="394"/>
    </location>
</feature>
<comment type="subcellular location">
    <subcellularLocation>
        <location evidence="10">Cell inner membrane</location>
        <topology evidence="10">Multi-pass membrane protein</topology>
    </subcellularLocation>
    <subcellularLocation>
        <location evidence="1">Cell membrane</location>
        <topology evidence="1">Multi-pass membrane protein</topology>
    </subcellularLocation>
</comment>
<dbReference type="InterPro" id="IPR051050">
    <property type="entry name" value="Lipid_II_flippase_MurJ/MviN"/>
</dbReference>
<comment type="similarity">
    <text evidence="9 10 11">Belongs to the MurJ/MviN family.</text>
</comment>
<feature type="transmembrane region" description="Helical" evidence="10">
    <location>
        <begin position="207"/>
        <end position="231"/>
    </location>
</feature>